<evidence type="ECO:0000313" key="2">
    <source>
        <dbReference type="EMBL" id="MDF6099792.1"/>
    </source>
</evidence>
<gene>
    <name evidence="2" type="ORF">L2299_01855</name>
</gene>
<keyword evidence="1" id="KW-0812">Transmembrane</keyword>
<reference evidence="2" key="1">
    <citation type="journal article" date="2022" name="Data Brief">
        <title>Draft genome sequence data of Gordonia hongkongensis strain EUFUS-Z928 isolated from the octocoral Eunicea fusca.</title>
        <authorList>
            <person name="Sanchez-Suarez J."/>
            <person name="Diaz L."/>
            <person name="Melo-Bolivar J."/>
            <person name="Villamil L."/>
        </authorList>
    </citation>
    <scope>NUCLEOTIDE SEQUENCE</scope>
    <source>
        <strain evidence="2">EUFUS-Z928</strain>
    </source>
</reference>
<dbReference type="Proteomes" id="UP001152308">
    <property type="component" value="Unassembled WGS sequence"/>
</dbReference>
<reference evidence="2" key="2">
    <citation type="submission" date="2022-01" db="EMBL/GenBank/DDBJ databases">
        <authorList>
            <person name="Sanchez-Suarez J."/>
            <person name="Villamil L."/>
            <person name="Diaz L.E."/>
        </authorList>
    </citation>
    <scope>NUCLEOTIDE SEQUENCE</scope>
    <source>
        <strain evidence="2">EUFUS-Z928</strain>
    </source>
</reference>
<sequence length="358" mass="37923">MLTPTGGREDIRDLLGMRTRGAWLIIGSYLIAMVIVTVATVNSYTTPWVAALGPVILIAATLTLVLVPGDPLPFGTTLMLTASGPVACALVLSATPAVLSSPLQTWIHGGGTSIYCFMNVRGRRIAPWIGLLGMVLVFAVWAVAVGRGAAYGISFVAIDAAPLAMATLLSFTLRPTAKAVFSLRAQTTERVAELAAQTAGADEREKQARHLDRLARPMIEKIASGEPLTAAERGECALLEAHLRDRLRAPILSTLELDEAAYSARQRGVEVIFLDDSGTPEQDPAVIASVREAAAHALQEAAGGRVCVRMWPSGRETVASVLVTDAAGTRRTEITADEVEELPRLGTQAVPRAGRPFA</sequence>
<dbReference type="EMBL" id="JAKJLQ010000001">
    <property type="protein sequence ID" value="MDF6099792.1"/>
    <property type="molecule type" value="Genomic_DNA"/>
</dbReference>
<feature type="transmembrane region" description="Helical" evidence="1">
    <location>
        <begin position="150"/>
        <end position="173"/>
    </location>
</feature>
<dbReference type="RefSeq" id="WP_277242569.1">
    <property type="nucleotide sequence ID" value="NZ_JAKJLQ010000001.1"/>
</dbReference>
<keyword evidence="1" id="KW-0472">Membrane</keyword>
<evidence type="ECO:0000256" key="1">
    <source>
        <dbReference type="SAM" id="Phobius"/>
    </source>
</evidence>
<keyword evidence="1" id="KW-1133">Transmembrane helix</keyword>
<accession>A0ABT6BP52</accession>
<feature type="transmembrane region" description="Helical" evidence="1">
    <location>
        <begin position="125"/>
        <end position="144"/>
    </location>
</feature>
<keyword evidence="3" id="KW-1185">Reference proteome</keyword>
<feature type="transmembrane region" description="Helical" evidence="1">
    <location>
        <begin position="47"/>
        <end position="67"/>
    </location>
</feature>
<name>A0ABT6BP52_9ACTN</name>
<feature type="transmembrane region" description="Helical" evidence="1">
    <location>
        <begin position="21"/>
        <end position="41"/>
    </location>
</feature>
<proteinExistence type="predicted"/>
<feature type="transmembrane region" description="Helical" evidence="1">
    <location>
        <begin position="74"/>
        <end position="95"/>
    </location>
</feature>
<organism evidence="2 3">
    <name type="scientific">Gordonia hongkongensis</name>
    <dbReference type="NCBI Taxonomy" id="1701090"/>
    <lineage>
        <taxon>Bacteria</taxon>
        <taxon>Bacillati</taxon>
        <taxon>Actinomycetota</taxon>
        <taxon>Actinomycetes</taxon>
        <taxon>Mycobacteriales</taxon>
        <taxon>Gordoniaceae</taxon>
        <taxon>Gordonia</taxon>
    </lineage>
</organism>
<comment type="caution">
    <text evidence="2">The sequence shown here is derived from an EMBL/GenBank/DDBJ whole genome shotgun (WGS) entry which is preliminary data.</text>
</comment>
<evidence type="ECO:0000313" key="3">
    <source>
        <dbReference type="Proteomes" id="UP001152308"/>
    </source>
</evidence>
<protein>
    <recommendedName>
        <fullName evidence="4">HPP family protein</fullName>
    </recommendedName>
</protein>
<evidence type="ECO:0008006" key="4">
    <source>
        <dbReference type="Google" id="ProtNLM"/>
    </source>
</evidence>